<dbReference type="AlphaFoldDB" id="A0AAW3BIF8"/>
<protein>
    <submittedName>
        <fullName evidence="1">Uncharacterized protein</fullName>
    </submittedName>
</protein>
<evidence type="ECO:0000313" key="2">
    <source>
        <dbReference type="Proteomes" id="UP001501274"/>
    </source>
</evidence>
<sequence>MVSGFFLLSVSRPCMITTHLTCSSFPPFPPFLLSASLLQLALSTRRGWVGLVGYRLRPWYDGPHACTYVCTCVSLSTPTHLHAICIHGNGFKWYRCASPLFCFPASRFSSCAGASAQPKRKAEREREIILMLQRTSLLCRKALQAYPVPPRARNYERRWSSSRTNPYGRMFWRTVLNEDFARPSFWVSDFRHKYLVKHGMDYQGRVPASPAPGTYQGFSDVHKILANHPKPQRESRHLPVMPMTPRVVFEHAQEKRIDYAKKMHHDRRLVEQLRIHEFWGWYMKLQRVRGRWCKEHGVSSRGVYGPAVDAAELWG</sequence>
<accession>A0AAW3BIF8</accession>
<comment type="caution">
    <text evidence="1">The sequence shown here is derived from an EMBL/GenBank/DDBJ whole genome shotgun (WGS) entry which is preliminary data.</text>
</comment>
<organism evidence="1 2">
    <name type="scientific">Leishmania naiffi</name>
    <dbReference type="NCBI Taxonomy" id="5678"/>
    <lineage>
        <taxon>Eukaryota</taxon>
        <taxon>Discoba</taxon>
        <taxon>Euglenozoa</taxon>
        <taxon>Kinetoplastea</taxon>
        <taxon>Metakinetoplastina</taxon>
        <taxon>Trypanosomatida</taxon>
        <taxon>Trypanosomatidae</taxon>
        <taxon>Leishmaniinae</taxon>
        <taxon>Leishmania</taxon>
        <taxon>Leishmania naiffi species complex</taxon>
    </lineage>
</organism>
<proteinExistence type="predicted"/>
<dbReference type="EMBL" id="JBAMZN010000030">
    <property type="protein sequence ID" value="KAL0521895.1"/>
    <property type="molecule type" value="Genomic_DNA"/>
</dbReference>
<reference evidence="1 2" key="1">
    <citation type="submission" date="2024-02" db="EMBL/GenBank/DDBJ databases">
        <title>FIRST GENOME SEQUENCES OF Leishmania (Viannia) shawi, Leishmania (Viannia) lindenbergi AND Leishmania (Viannia) utingensis.</title>
        <authorList>
            <person name="Resadore F."/>
            <person name="Custodio M.G.F."/>
            <person name="Boite M.C."/>
            <person name="Cupolillo E."/>
            <person name="Ferreira G.E.M."/>
        </authorList>
    </citation>
    <scope>NUCLEOTIDE SEQUENCE [LARGE SCALE GENOMIC DNA]</scope>
    <source>
        <strain evidence="1 2">MDAS/BR/1979/M5533</strain>
    </source>
</reference>
<evidence type="ECO:0000313" key="1">
    <source>
        <dbReference type="EMBL" id="KAL0521895.1"/>
    </source>
</evidence>
<dbReference type="Proteomes" id="UP001501274">
    <property type="component" value="Unassembled WGS sequence"/>
</dbReference>
<name>A0AAW3BIF8_9TRYP</name>
<gene>
    <name evidence="1" type="ORF">Q4I28_005256</name>
</gene>
<keyword evidence="2" id="KW-1185">Reference proteome</keyword>